<evidence type="ECO:0000256" key="7">
    <source>
        <dbReference type="PIRSR" id="PIRSR000216-1"/>
    </source>
</evidence>
<comment type="cofactor">
    <cofactor evidence="7">
        <name>[2Fe-2S] cluster</name>
        <dbReference type="ChEBI" id="CHEBI:190135"/>
    </cofactor>
    <text evidence="7">Binds 1 [2Fe-2S] cluster.</text>
</comment>
<keyword evidence="9" id="KW-1185">Reference proteome</keyword>
<dbReference type="InterPro" id="IPR002023">
    <property type="entry name" value="NuoE-like"/>
</dbReference>
<dbReference type="PANTHER" id="PTHR10371">
    <property type="entry name" value="NADH DEHYDROGENASE UBIQUINONE FLAVOPROTEIN 2, MITOCHONDRIAL"/>
    <property type="match status" value="1"/>
</dbReference>
<organism evidence="8 9">
    <name type="scientific">Runella defluvii</name>
    <dbReference type="NCBI Taxonomy" id="370973"/>
    <lineage>
        <taxon>Bacteria</taxon>
        <taxon>Pseudomonadati</taxon>
        <taxon>Bacteroidota</taxon>
        <taxon>Cytophagia</taxon>
        <taxon>Cytophagales</taxon>
        <taxon>Spirosomataceae</taxon>
        <taxon>Runella</taxon>
    </lineage>
</organism>
<feature type="binding site" evidence="7">
    <location>
        <position position="131"/>
    </location>
    <ligand>
        <name>[2Fe-2S] cluster</name>
        <dbReference type="ChEBI" id="CHEBI:190135"/>
    </ligand>
</feature>
<feature type="binding site" evidence="7">
    <location>
        <position position="135"/>
    </location>
    <ligand>
        <name>[2Fe-2S] cluster</name>
        <dbReference type="ChEBI" id="CHEBI:190135"/>
    </ligand>
</feature>
<comment type="similarity">
    <text evidence="1">Belongs to the complex I 24 kDa subunit family.</text>
</comment>
<gene>
    <name evidence="8" type="ORF">FHS57_005661</name>
</gene>
<comment type="cofactor">
    <cofactor evidence="6">
        <name>[2Fe-2S] cluster</name>
        <dbReference type="ChEBI" id="CHEBI:190135"/>
    </cofactor>
</comment>
<dbReference type="PROSITE" id="PS01099">
    <property type="entry name" value="COMPLEX1_24K"/>
    <property type="match status" value="1"/>
</dbReference>
<accession>A0A7W5ZU70</accession>
<evidence type="ECO:0000256" key="5">
    <source>
        <dbReference type="ARBA" id="ARBA00023014"/>
    </source>
</evidence>
<dbReference type="SUPFAM" id="SSF52833">
    <property type="entry name" value="Thioredoxin-like"/>
    <property type="match status" value="1"/>
</dbReference>
<dbReference type="PANTHER" id="PTHR10371:SF3">
    <property type="entry name" value="NADH DEHYDROGENASE [UBIQUINONE] FLAVOPROTEIN 2, MITOCHONDRIAL"/>
    <property type="match status" value="1"/>
</dbReference>
<dbReference type="GO" id="GO:0046872">
    <property type="term" value="F:metal ion binding"/>
    <property type="evidence" value="ECO:0007669"/>
    <property type="project" value="UniProtKB-KW"/>
</dbReference>
<dbReference type="AlphaFoldDB" id="A0A7W5ZU70"/>
<evidence type="ECO:0000256" key="2">
    <source>
        <dbReference type="ARBA" id="ARBA00022714"/>
    </source>
</evidence>
<comment type="caution">
    <text evidence="8">The sequence shown here is derived from an EMBL/GenBank/DDBJ whole genome shotgun (WGS) entry which is preliminary data.</text>
</comment>
<dbReference type="NCBIfam" id="TIGR01958">
    <property type="entry name" value="nuoE_fam"/>
    <property type="match status" value="1"/>
</dbReference>
<dbReference type="GO" id="GO:0051537">
    <property type="term" value="F:2 iron, 2 sulfur cluster binding"/>
    <property type="evidence" value="ECO:0007669"/>
    <property type="project" value="UniProtKB-KW"/>
</dbReference>
<dbReference type="CDD" id="cd03064">
    <property type="entry name" value="TRX_Fd_NuoE"/>
    <property type="match status" value="1"/>
</dbReference>
<dbReference type="Pfam" id="PF01257">
    <property type="entry name" value="2Fe-2S_thioredx"/>
    <property type="match status" value="1"/>
</dbReference>
<reference evidence="8 9" key="1">
    <citation type="submission" date="2020-08" db="EMBL/GenBank/DDBJ databases">
        <title>Genomic Encyclopedia of Type Strains, Phase IV (KMG-IV): sequencing the most valuable type-strain genomes for metagenomic binning, comparative biology and taxonomic classification.</title>
        <authorList>
            <person name="Goeker M."/>
        </authorList>
    </citation>
    <scope>NUCLEOTIDE SEQUENCE [LARGE SCALE GENOMIC DNA]</scope>
    <source>
        <strain evidence="8 9">DSM 17976</strain>
    </source>
</reference>
<evidence type="ECO:0000256" key="4">
    <source>
        <dbReference type="ARBA" id="ARBA00023004"/>
    </source>
</evidence>
<dbReference type="PIRSF" id="PIRSF000216">
    <property type="entry name" value="NADH_DH_24kDa"/>
    <property type="match status" value="1"/>
</dbReference>
<dbReference type="InterPro" id="IPR042128">
    <property type="entry name" value="NuoE_dom"/>
</dbReference>
<evidence type="ECO:0000256" key="3">
    <source>
        <dbReference type="ARBA" id="ARBA00022723"/>
    </source>
</evidence>
<dbReference type="Proteomes" id="UP000541352">
    <property type="component" value="Unassembled WGS sequence"/>
</dbReference>
<evidence type="ECO:0000256" key="6">
    <source>
        <dbReference type="ARBA" id="ARBA00034078"/>
    </source>
</evidence>
<dbReference type="InterPro" id="IPR041921">
    <property type="entry name" value="NuoE_N"/>
</dbReference>
<sequence length="166" mass="18684">MTETTHTVAFTTERLAKAKEIIARYPEGKQKSALLPLLHLAQEQYGWVSPEVMDYVAGLLTILPIEVYEVASFYTMFHLDPVGKHVIEYCRTGPCCLMGGEDVYGYLKTKLGIDTGETTADGKFTIKEVECLAACGWGPVFQVREKYYMNLTNDKIDEIIDELSKD</sequence>
<evidence type="ECO:0000313" key="8">
    <source>
        <dbReference type="EMBL" id="MBB3841632.1"/>
    </source>
</evidence>
<dbReference type="Gene3D" id="1.10.10.1590">
    <property type="entry name" value="NADH-quinone oxidoreductase subunit E"/>
    <property type="match status" value="1"/>
</dbReference>
<name>A0A7W5ZU70_9BACT</name>
<feature type="binding site" evidence="7">
    <location>
        <position position="90"/>
    </location>
    <ligand>
        <name>[2Fe-2S] cluster</name>
        <dbReference type="ChEBI" id="CHEBI:190135"/>
    </ligand>
</feature>
<protein>
    <submittedName>
        <fullName evidence="8">NADH-quinone oxidoreductase subunit E</fullName>
    </submittedName>
</protein>
<feature type="binding site" evidence="7">
    <location>
        <position position="95"/>
    </location>
    <ligand>
        <name>[2Fe-2S] cluster</name>
        <dbReference type="ChEBI" id="CHEBI:190135"/>
    </ligand>
</feature>
<dbReference type="InterPro" id="IPR036249">
    <property type="entry name" value="Thioredoxin-like_sf"/>
</dbReference>
<evidence type="ECO:0000313" key="9">
    <source>
        <dbReference type="Proteomes" id="UP000541352"/>
    </source>
</evidence>
<keyword evidence="5 7" id="KW-0411">Iron-sulfur</keyword>
<dbReference type="Gene3D" id="3.40.30.10">
    <property type="entry name" value="Glutaredoxin"/>
    <property type="match status" value="1"/>
</dbReference>
<dbReference type="RefSeq" id="WP_183979421.1">
    <property type="nucleotide sequence ID" value="NZ_JACIBY010000019.1"/>
</dbReference>
<evidence type="ECO:0000256" key="1">
    <source>
        <dbReference type="ARBA" id="ARBA00010643"/>
    </source>
</evidence>
<dbReference type="EMBL" id="JACIBY010000019">
    <property type="protein sequence ID" value="MBB3841632.1"/>
    <property type="molecule type" value="Genomic_DNA"/>
</dbReference>
<keyword evidence="4 7" id="KW-0408">Iron</keyword>
<proteinExistence type="inferred from homology"/>
<dbReference type="GO" id="GO:0003954">
    <property type="term" value="F:NADH dehydrogenase activity"/>
    <property type="evidence" value="ECO:0007669"/>
    <property type="project" value="TreeGrafter"/>
</dbReference>
<dbReference type="FunFam" id="1.10.10.1590:FF:000001">
    <property type="entry name" value="NADH-quinone oxidoreductase subunit E"/>
    <property type="match status" value="1"/>
</dbReference>
<keyword evidence="3 7" id="KW-0479">Metal-binding</keyword>
<keyword evidence="2 7" id="KW-0001">2Fe-2S</keyword>